<feature type="signal peptide" evidence="1">
    <location>
        <begin position="1"/>
        <end position="22"/>
    </location>
</feature>
<organism evidence="2 3">
    <name type="scientific">Sphingobium nicotianae</name>
    <dbReference type="NCBI Taxonomy" id="2782607"/>
    <lineage>
        <taxon>Bacteria</taxon>
        <taxon>Pseudomonadati</taxon>
        <taxon>Pseudomonadota</taxon>
        <taxon>Alphaproteobacteria</taxon>
        <taxon>Sphingomonadales</taxon>
        <taxon>Sphingomonadaceae</taxon>
        <taxon>Sphingobium</taxon>
    </lineage>
</organism>
<evidence type="ECO:0008006" key="4">
    <source>
        <dbReference type="Google" id="ProtNLM"/>
    </source>
</evidence>
<dbReference type="EMBL" id="JAHGAW010000005">
    <property type="protein sequence ID" value="MBT2186916.1"/>
    <property type="molecule type" value="Genomic_DNA"/>
</dbReference>
<evidence type="ECO:0000256" key="1">
    <source>
        <dbReference type="SAM" id="SignalP"/>
    </source>
</evidence>
<evidence type="ECO:0000313" key="2">
    <source>
        <dbReference type="EMBL" id="MBT2186916.1"/>
    </source>
</evidence>
<evidence type="ECO:0000313" key="3">
    <source>
        <dbReference type="Proteomes" id="UP001138757"/>
    </source>
</evidence>
<dbReference type="Gene3D" id="2.130.10.10">
    <property type="entry name" value="YVTN repeat-like/Quinoprotein amine dehydrogenase"/>
    <property type="match status" value="1"/>
</dbReference>
<dbReference type="SUPFAM" id="SSF63829">
    <property type="entry name" value="Calcium-dependent phosphotriesterase"/>
    <property type="match status" value="1"/>
</dbReference>
<dbReference type="RefSeq" id="WP_214622676.1">
    <property type="nucleotide sequence ID" value="NZ_JAHGAW010000005.1"/>
</dbReference>
<name>A0A9X1IQV4_9SPHN</name>
<protein>
    <recommendedName>
        <fullName evidence="4">Sugar lactone lactonase YvrE</fullName>
    </recommendedName>
</protein>
<gene>
    <name evidence="2" type="ORF">KK488_08155</name>
</gene>
<feature type="chain" id="PRO_5040905110" description="Sugar lactone lactonase YvrE" evidence="1">
    <location>
        <begin position="23"/>
        <end position="321"/>
    </location>
</feature>
<proteinExistence type="predicted"/>
<accession>A0A9X1IQV4</accession>
<reference evidence="2" key="1">
    <citation type="submission" date="2021-05" db="EMBL/GenBank/DDBJ databases">
        <title>Genome of Sphingobium sp. strain.</title>
        <authorList>
            <person name="Fan R."/>
        </authorList>
    </citation>
    <scope>NUCLEOTIDE SEQUENCE</scope>
    <source>
        <strain evidence="2">H33</strain>
    </source>
</reference>
<keyword evidence="3" id="KW-1185">Reference proteome</keyword>
<dbReference type="InterPro" id="IPR015943">
    <property type="entry name" value="WD40/YVTN_repeat-like_dom_sf"/>
</dbReference>
<dbReference type="AlphaFoldDB" id="A0A9X1IQV4"/>
<keyword evidence="1" id="KW-0732">Signal</keyword>
<sequence>MRRSARAVTTLGFLLLATPAIAKAPSAIKLPDRQHPESISIANGFAHAGSLKGGVVRISMKTGKAAPFIKPGAAGSSSTFGVLADTVNGLLWVCSNDQSARGITIEGAQPGSVLHAFDLKTGVGKLSLPLPAVSASPLCNDMAVARDGTLYVAETSTSHILRWKKGGATLEDWYHDPVLGTDKGSGLDGIAVGADGNLYVNNVQGNTMARVTIQSDGTPGKATALALSAPINGPDGLRALGGLRFVQAEGRGGKVAVVTIDGDTAQIETVAEGLASPTTVDVHDGVYWYTGANFPYLFDPVKKTQTPPPFALSPAIPYAGH</sequence>
<dbReference type="Proteomes" id="UP001138757">
    <property type="component" value="Unassembled WGS sequence"/>
</dbReference>
<comment type="caution">
    <text evidence="2">The sequence shown here is derived from an EMBL/GenBank/DDBJ whole genome shotgun (WGS) entry which is preliminary data.</text>
</comment>